<gene>
    <name evidence="2" type="ORF">Tco_1121134</name>
</gene>
<evidence type="ECO:0000313" key="2">
    <source>
        <dbReference type="EMBL" id="GJU04704.1"/>
    </source>
</evidence>
<sequence length="175" mass="19136">MSLSKRYLSWFTLSVRIMERVKGEKRTRDWLLGLLGGKNGFGNSSSGTKKYQGSNSSDGGNTGDEVKIADEVIGSGDEIGNSRSDIGLDRLSRGKGNLPRSSIRTNIMRLATPSMGIPMGAVTPNRSIHNIRVHSQCKRGHVRGIEDDEERLLDELNELETSFDVLDTPCDAAAK</sequence>
<evidence type="ECO:0000313" key="3">
    <source>
        <dbReference type="Proteomes" id="UP001151760"/>
    </source>
</evidence>
<reference evidence="2" key="2">
    <citation type="submission" date="2022-01" db="EMBL/GenBank/DDBJ databases">
        <authorList>
            <person name="Yamashiro T."/>
            <person name="Shiraishi A."/>
            <person name="Satake H."/>
            <person name="Nakayama K."/>
        </authorList>
    </citation>
    <scope>NUCLEOTIDE SEQUENCE</scope>
</reference>
<organism evidence="2 3">
    <name type="scientific">Tanacetum coccineum</name>
    <dbReference type="NCBI Taxonomy" id="301880"/>
    <lineage>
        <taxon>Eukaryota</taxon>
        <taxon>Viridiplantae</taxon>
        <taxon>Streptophyta</taxon>
        <taxon>Embryophyta</taxon>
        <taxon>Tracheophyta</taxon>
        <taxon>Spermatophyta</taxon>
        <taxon>Magnoliopsida</taxon>
        <taxon>eudicotyledons</taxon>
        <taxon>Gunneridae</taxon>
        <taxon>Pentapetalae</taxon>
        <taxon>asterids</taxon>
        <taxon>campanulids</taxon>
        <taxon>Asterales</taxon>
        <taxon>Asteraceae</taxon>
        <taxon>Asteroideae</taxon>
        <taxon>Anthemideae</taxon>
        <taxon>Anthemidinae</taxon>
        <taxon>Tanacetum</taxon>
    </lineage>
</organism>
<comment type="caution">
    <text evidence="2">The sequence shown here is derived from an EMBL/GenBank/DDBJ whole genome shotgun (WGS) entry which is preliminary data.</text>
</comment>
<dbReference type="Proteomes" id="UP001151760">
    <property type="component" value="Unassembled WGS sequence"/>
</dbReference>
<protein>
    <submittedName>
        <fullName evidence="2">Uncharacterized protein</fullName>
    </submittedName>
</protein>
<keyword evidence="3" id="KW-1185">Reference proteome</keyword>
<feature type="region of interest" description="Disordered" evidence="1">
    <location>
        <begin position="43"/>
        <end position="64"/>
    </location>
</feature>
<evidence type="ECO:0000256" key="1">
    <source>
        <dbReference type="SAM" id="MobiDB-lite"/>
    </source>
</evidence>
<name>A0ABQ5IWU7_9ASTR</name>
<feature type="compositionally biased region" description="Low complexity" evidence="1">
    <location>
        <begin position="43"/>
        <end position="59"/>
    </location>
</feature>
<accession>A0ABQ5IWU7</accession>
<proteinExistence type="predicted"/>
<dbReference type="EMBL" id="BQNB010021276">
    <property type="protein sequence ID" value="GJU04704.1"/>
    <property type="molecule type" value="Genomic_DNA"/>
</dbReference>
<reference evidence="2" key="1">
    <citation type="journal article" date="2022" name="Int. J. Mol. Sci.">
        <title>Draft Genome of Tanacetum Coccineum: Genomic Comparison of Closely Related Tanacetum-Family Plants.</title>
        <authorList>
            <person name="Yamashiro T."/>
            <person name="Shiraishi A."/>
            <person name="Nakayama K."/>
            <person name="Satake H."/>
        </authorList>
    </citation>
    <scope>NUCLEOTIDE SEQUENCE</scope>
</reference>